<organism evidence="1 2">
    <name type="scientific">Cytobacillus firmus</name>
    <name type="common">Bacillus firmus</name>
    <dbReference type="NCBI Taxonomy" id="1399"/>
    <lineage>
        <taxon>Bacteria</taxon>
        <taxon>Bacillati</taxon>
        <taxon>Bacillota</taxon>
        <taxon>Bacilli</taxon>
        <taxon>Bacillales</taxon>
        <taxon>Bacillaceae</taxon>
        <taxon>Cytobacillus</taxon>
    </lineage>
</organism>
<protein>
    <submittedName>
        <fullName evidence="1">Uncharacterized protein</fullName>
    </submittedName>
</protein>
<sequence>MGILFDSVENPSLIKQMMRKNYLEKLEKLGITESRDGISIYSLDNKSLNRELTLAHFRKTNIDHDSHKWF</sequence>
<proteinExistence type="predicted"/>
<evidence type="ECO:0000313" key="2">
    <source>
        <dbReference type="Proteomes" id="UP001163104"/>
    </source>
</evidence>
<dbReference type="EMBL" id="CP107027">
    <property type="protein sequence ID" value="UYG93210.1"/>
    <property type="molecule type" value="Genomic_DNA"/>
</dbReference>
<dbReference type="RefSeq" id="WP_263599103.1">
    <property type="nucleotide sequence ID" value="NZ_CP107027.1"/>
</dbReference>
<accession>A0AA46PLN2</accession>
<dbReference type="AlphaFoldDB" id="A0AA46PLN2"/>
<reference evidence="1" key="1">
    <citation type="submission" date="2022-10" db="EMBL/GenBank/DDBJ databases">
        <title>Mechanism of multi-heavy metal repair in Cytobacillus Firmus M7.</title>
        <authorList>
            <person name="Li X."/>
            <person name="Yu C."/>
        </authorList>
    </citation>
    <scope>NUCLEOTIDE SEQUENCE</scope>
    <source>
        <strain evidence="1">M7</strain>
    </source>
</reference>
<name>A0AA46PLN2_CYTFI</name>
<gene>
    <name evidence="1" type="ORF">OD459_13025</name>
</gene>
<dbReference type="Proteomes" id="UP001163104">
    <property type="component" value="Chromosome"/>
</dbReference>
<evidence type="ECO:0000313" key="1">
    <source>
        <dbReference type="EMBL" id="UYG93210.1"/>
    </source>
</evidence>